<keyword evidence="2" id="KW-0378">Hydrolase</keyword>
<dbReference type="InterPro" id="IPR033562">
    <property type="entry name" value="PLPL"/>
</dbReference>
<dbReference type="PROSITE" id="PS51635">
    <property type="entry name" value="PNPLA"/>
    <property type="match status" value="1"/>
</dbReference>
<evidence type="ECO:0000256" key="5">
    <source>
        <dbReference type="SAM" id="MobiDB-lite"/>
    </source>
</evidence>
<evidence type="ECO:0000259" key="6">
    <source>
        <dbReference type="PROSITE" id="PS51635"/>
    </source>
</evidence>
<dbReference type="GO" id="GO:0004806">
    <property type="term" value="F:triacylglycerol lipase activity"/>
    <property type="evidence" value="ECO:0007669"/>
    <property type="project" value="UniProtKB-EC"/>
</dbReference>
<evidence type="ECO:0000256" key="1">
    <source>
        <dbReference type="ARBA" id="ARBA00013279"/>
    </source>
</evidence>
<name>A0A067R959_ZOONE</name>
<reference evidence="7 8" key="1">
    <citation type="journal article" date="2014" name="Nat. Commun.">
        <title>Molecular traces of alternative social organization in a termite genome.</title>
        <authorList>
            <person name="Terrapon N."/>
            <person name="Li C."/>
            <person name="Robertson H.M."/>
            <person name="Ji L."/>
            <person name="Meng X."/>
            <person name="Booth W."/>
            <person name="Chen Z."/>
            <person name="Childers C.P."/>
            <person name="Glastad K.M."/>
            <person name="Gokhale K."/>
            <person name="Gowin J."/>
            <person name="Gronenberg W."/>
            <person name="Hermansen R.A."/>
            <person name="Hu H."/>
            <person name="Hunt B.G."/>
            <person name="Huylmans A.K."/>
            <person name="Khalil S.M."/>
            <person name="Mitchell R.D."/>
            <person name="Munoz-Torres M.C."/>
            <person name="Mustard J.A."/>
            <person name="Pan H."/>
            <person name="Reese J.T."/>
            <person name="Scharf M.E."/>
            <person name="Sun F."/>
            <person name="Vogel H."/>
            <person name="Xiao J."/>
            <person name="Yang W."/>
            <person name="Yang Z."/>
            <person name="Yang Z."/>
            <person name="Zhou J."/>
            <person name="Zhu J."/>
            <person name="Brent C.S."/>
            <person name="Elsik C.G."/>
            <person name="Goodisman M.A."/>
            <person name="Liberles D.A."/>
            <person name="Roe R.M."/>
            <person name="Vargo E.L."/>
            <person name="Vilcinskas A."/>
            <person name="Wang J."/>
            <person name="Bornberg-Bauer E."/>
            <person name="Korb J."/>
            <person name="Zhang G."/>
            <person name="Liebig J."/>
        </authorList>
    </citation>
    <scope>NUCLEOTIDE SEQUENCE [LARGE SCALE GENOMIC DNA]</scope>
    <source>
        <tissue evidence="7">Whole organism</tissue>
    </source>
</reference>
<proteinExistence type="predicted"/>
<dbReference type="PANTHER" id="PTHR12406">
    <property type="entry name" value="CALCIUM-INDEPENDENT PHOSPHOLIPASE A2 IPLA2 -RELATED"/>
    <property type="match status" value="1"/>
</dbReference>
<keyword evidence="8" id="KW-1185">Reference proteome</keyword>
<dbReference type="PANTHER" id="PTHR12406:SF41">
    <property type="entry name" value="BRUMMER, ISOFORM B-RELATED"/>
    <property type="match status" value="1"/>
</dbReference>
<evidence type="ECO:0000313" key="7">
    <source>
        <dbReference type="EMBL" id="KDR20213.1"/>
    </source>
</evidence>
<dbReference type="InParanoid" id="A0A067R959"/>
<dbReference type="InterPro" id="IPR016035">
    <property type="entry name" value="Acyl_Trfase/lysoPLipase"/>
</dbReference>
<dbReference type="STRING" id="136037.A0A067R959"/>
<dbReference type="GO" id="GO:0005737">
    <property type="term" value="C:cytoplasm"/>
    <property type="evidence" value="ECO:0007669"/>
    <property type="project" value="TreeGrafter"/>
</dbReference>
<dbReference type="EC" id="3.1.1.3" evidence="1"/>
<feature type="region of interest" description="Disordered" evidence="5">
    <location>
        <begin position="543"/>
        <end position="568"/>
    </location>
</feature>
<dbReference type="Gene3D" id="3.40.1090.10">
    <property type="entry name" value="Cytosolic phospholipase A2 catalytic domain"/>
    <property type="match status" value="1"/>
</dbReference>
<sequence length="578" mass="65199">MLSNVLRVVGEARQRTLGPFSPSFNIHNILLVQLEKVLPDDAHTRVNGKLHISLTRVYDGKNVIVSQFSSKEDLVQALLASSFIPVFSGILPPKFHGTRYMDGGFSDNLPMLDENTITVSPFCGESDICPRDLSSQLFHINVSNTSIELSRHNIYRFVGILFPPKPEVLSNMCKQGFDDALMFLHRNNLINCTRCLAVQSTFVVSETLDESLEFDPECQECELHRQEALLSKLPDTIITIFEEAIDSANKGLVNWIFKHRGMKLLSVLSLPYTLSAEIIYATFTKFIASAPCLGNNLWMLSQYLINQISDLLNKMNKKRQQLNTTVRCQLAITEFGGTKYDIESIEDIPVAVKNKMNINFTLSLDERTGAADQSEPSCGQKLPPTLSRRPSLTVNYAEHGTPLENDTFEHILQETAHHDTVMAFYYMDENNKVKVTEIVDVTDADSSVVLSPEERENNIQLEFDDEWNDHAIDHSSSWVSQQVIQEEDDPYYGEDELDPSDVSADECNADGGDSRNIFSDPESEWNSPETARKLSIEKLNNMKEAFSLPPNSLPESDQRTNNQPLQRKSSYVIMSNLI</sequence>
<dbReference type="GO" id="GO:0005811">
    <property type="term" value="C:lipid droplet"/>
    <property type="evidence" value="ECO:0007669"/>
    <property type="project" value="TreeGrafter"/>
</dbReference>
<dbReference type="GO" id="GO:0055088">
    <property type="term" value="P:lipid homeostasis"/>
    <property type="evidence" value="ECO:0007669"/>
    <property type="project" value="TreeGrafter"/>
</dbReference>
<keyword evidence="3" id="KW-0443">Lipid metabolism</keyword>
<feature type="domain" description="PNPLA" evidence="6">
    <location>
        <begin position="1"/>
        <end position="115"/>
    </location>
</feature>
<feature type="short sequence motif" description="DGA/G" evidence="4">
    <location>
        <begin position="102"/>
        <end position="104"/>
    </location>
</feature>
<dbReference type="OrthoDB" id="197155at2759"/>
<dbReference type="FunFam" id="3.40.1090.10:FF:000003">
    <property type="entry name" value="Patatin-like phospholipase domain-containing protein 2"/>
    <property type="match status" value="1"/>
</dbReference>
<dbReference type="AlphaFoldDB" id="A0A067R959"/>
<dbReference type="FunCoup" id="A0A067R959">
    <property type="interactions" value="436"/>
</dbReference>
<feature type="region of interest" description="Disordered" evidence="5">
    <location>
        <begin position="506"/>
        <end position="530"/>
    </location>
</feature>
<dbReference type="InterPro" id="IPR002641">
    <property type="entry name" value="PNPLA_dom"/>
</dbReference>
<protein>
    <recommendedName>
        <fullName evidence="1">triacylglycerol lipase</fullName>
        <ecNumber evidence="1">3.1.1.3</ecNumber>
    </recommendedName>
</protein>
<dbReference type="SUPFAM" id="SSF52151">
    <property type="entry name" value="FabD/lysophospholipase-like"/>
    <property type="match status" value="1"/>
</dbReference>
<evidence type="ECO:0000256" key="3">
    <source>
        <dbReference type="ARBA" id="ARBA00023098"/>
    </source>
</evidence>
<feature type="compositionally biased region" description="Polar residues" evidence="5">
    <location>
        <begin position="549"/>
        <end position="568"/>
    </location>
</feature>
<evidence type="ECO:0000256" key="4">
    <source>
        <dbReference type="PROSITE-ProRule" id="PRU01161"/>
    </source>
</evidence>
<dbReference type="EMBL" id="KK852614">
    <property type="protein sequence ID" value="KDR20213.1"/>
    <property type="molecule type" value="Genomic_DNA"/>
</dbReference>
<evidence type="ECO:0000313" key="8">
    <source>
        <dbReference type="Proteomes" id="UP000027135"/>
    </source>
</evidence>
<dbReference type="eggNOG" id="KOG3773">
    <property type="taxonomic scope" value="Eukaryota"/>
</dbReference>
<organism evidence="7 8">
    <name type="scientific">Zootermopsis nevadensis</name>
    <name type="common">Dampwood termite</name>
    <dbReference type="NCBI Taxonomy" id="136037"/>
    <lineage>
        <taxon>Eukaryota</taxon>
        <taxon>Metazoa</taxon>
        <taxon>Ecdysozoa</taxon>
        <taxon>Arthropoda</taxon>
        <taxon>Hexapoda</taxon>
        <taxon>Insecta</taxon>
        <taxon>Pterygota</taxon>
        <taxon>Neoptera</taxon>
        <taxon>Polyneoptera</taxon>
        <taxon>Dictyoptera</taxon>
        <taxon>Blattodea</taxon>
        <taxon>Blattoidea</taxon>
        <taxon>Termitoidae</taxon>
        <taxon>Termopsidae</taxon>
        <taxon>Zootermopsis</taxon>
    </lineage>
</organism>
<evidence type="ECO:0000256" key="2">
    <source>
        <dbReference type="ARBA" id="ARBA00022801"/>
    </source>
</evidence>
<accession>A0A067R959</accession>
<dbReference type="Pfam" id="PF01734">
    <property type="entry name" value="Patatin"/>
    <property type="match status" value="1"/>
</dbReference>
<dbReference type="Proteomes" id="UP000027135">
    <property type="component" value="Unassembled WGS sequence"/>
</dbReference>
<comment type="caution">
    <text evidence="4">Lacks conserved residue(s) required for the propagation of feature annotation.</text>
</comment>
<dbReference type="GO" id="GO:0016020">
    <property type="term" value="C:membrane"/>
    <property type="evidence" value="ECO:0007669"/>
    <property type="project" value="TreeGrafter"/>
</dbReference>
<dbReference type="OMA" id="TWLSQHT"/>
<dbReference type="GO" id="GO:0019433">
    <property type="term" value="P:triglyceride catabolic process"/>
    <property type="evidence" value="ECO:0007669"/>
    <property type="project" value="TreeGrafter"/>
</dbReference>
<gene>
    <name evidence="7" type="ORF">L798_05692</name>
</gene>